<gene>
    <name evidence="1" type="ORF">BSZ37_09740</name>
</gene>
<sequence length="151" mass="15851">MPLALSGCSTVLDGVAAVFGPGDVGNVVDAHVVYRIRPDCPTLLARTISHGYTVLTPGGAPEGVDAPPPLLRMPVEETGVFEGPVRTGEVVFRYIPTEASETWEAGPIDLVAEVDAVRLDLEAGSERIVELCGPLPETLTPDASIPRIPGR</sequence>
<accession>A0A271IZN9</accession>
<dbReference type="RefSeq" id="WP_095510363.1">
    <property type="nucleotide sequence ID" value="NZ_MQWD01000001.1"/>
</dbReference>
<proteinExistence type="predicted"/>
<protein>
    <submittedName>
        <fullName evidence="1">Uncharacterized protein</fullName>
    </submittedName>
</protein>
<reference evidence="1 2" key="1">
    <citation type="submission" date="2016-11" db="EMBL/GenBank/DDBJ databases">
        <title>Study of marine rhodopsin-containing bacteria.</title>
        <authorList>
            <person name="Yoshizawa S."/>
            <person name="Kumagai Y."/>
            <person name="Kogure K."/>
        </authorList>
    </citation>
    <scope>NUCLEOTIDE SEQUENCE [LARGE SCALE GENOMIC DNA]</scope>
    <source>
        <strain evidence="1 2">SAORIC-28</strain>
    </source>
</reference>
<dbReference type="EMBL" id="MQWD01000001">
    <property type="protein sequence ID" value="PAP76701.1"/>
    <property type="molecule type" value="Genomic_DNA"/>
</dbReference>
<dbReference type="AlphaFoldDB" id="A0A271IZN9"/>
<dbReference type="OrthoDB" id="9837897at2"/>
<name>A0A271IZN9_9BACT</name>
<evidence type="ECO:0000313" key="1">
    <source>
        <dbReference type="EMBL" id="PAP76701.1"/>
    </source>
</evidence>
<dbReference type="Proteomes" id="UP000216339">
    <property type="component" value="Unassembled WGS sequence"/>
</dbReference>
<keyword evidence="2" id="KW-1185">Reference proteome</keyword>
<evidence type="ECO:0000313" key="2">
    <source>
        <dbReference type="Proteomes" id="UP000216339"/>
    </source>
</evidence>
<comment type="caution">
    <text evidence="1">The sequence shown here is derived from an EMBL/GenBank/DDBJ whole genome shotgun (WGS) entry which is preliminary data.</text>
</comment>
<organism evidence="1 2">
    <name type="scientific">Rubrivirga marina</name>
    <dbReference type="NCBI Taxonomy" id="1196024"/>
    <lineage>
        <taxon>Bacteria</taxon>
        <taxon>Pseudomonadati</taxon>
        <taxon>Rhodothermota</taxon>
        <taxon>Rhodothermia</taxon>
        <taxon>Rhodothermales</taxon>
        <taxon>Rubricoccaceae</taxon>
        <taxon>Rubrivirga</taxon>
    </lineage>
</organism>